<reference evidence="2" key="2">
    <citation type="journal article" date="2019" name="IMA Fungus">
        <title>Genome sequencing and comparison of five Tilletia species to identify candidate genes for the detection of regulated species infecting wheat.</title>
        <authorList>
            <person name="Nguyen H.D.T."/>
            <person name="Sultana T."/>
            <person name="Kesanakurti P."/>
            <person name="Hambleton S."/>
        </authorList>
    </citation>
    <scope>NUCLEOTIDE SEQUENCE</scope>
    <source>
        <strain evidence="2">DAOMC 236416</strain>
    </source>
</reference>
<dbReference type="PANTHER" id="PTHR35870">
    <property type="entry name" value="PROTEIN, PUTATIVE (AFU_ORTHOLOGUE AFUA_5G03330)-RELATED"/>
    <property type="match status" value="1"/>
</dbReference>
<dbReference type="AlphaFoldDB" id="A0A177TAP4"/>
<evidence type="ECO:0008006" key="4">
    <source>
        <dbReference type="Google" id="ProtNLM"/>
    </source>
</evidence>
<dbReference type="Proteomes" id="UP000077521">
    <property type="component" value="Unassembled WGS sequence"/>
</dbReference>
<dbReference type="PANTHER" id="PTHR35870:SF1">
    <property type="entry name" value="PROTEIN, PUTATIVE (AFU_ORTHOLOGUE AFUA_5G03330)-RELATED"/>
    <property type="match status" value="1"/>
</dbReference>
<gene>
    <name evidence="2" type="ORF">A4X13_0g3291</name>
</gene>
<evidence type="ECO:0000313" key="3">
    <source>
        <dbReference type="Proteomes" id="UP000077521"/>
    </source>
</evidence>
<dbReference type="InterPro" id="IPR025337">
    <property type="entry name" value="Questin_oxidase-like"/>
</dbReference>
<evidence type="ECO:0000313" key="2">
    <source>
        <dbReference type="EMBL" id="KAE8254754.1"/>
    </source>
</evidence>
<reference evidence="2" key="1">
    <citation type="submission" date="2016-04" db="EMBL/GenBank/DDBJ databases">
        <authorList>
            <person name="Nguyen H.D."/>
            <person name="Samba Siva P."/>
            <person name="Cullis J."/>
            <person name="Levesque C.A."/>
            <person name="Hambleton S."/>
        </authorList>
    </citation>
    <scope>NUCLEOTIDE SEQUENCE</scope>
    <source>
        <strain evidence="2">DAOMC 236416</strain>
    </source>
</reference>
<dbReference type="OrthoDB" id="10004862at2759"/>
<name>A0A177TAP4_9BASI</name>
<organism evidence="2 3">
    <name type="scientific">Tilletia indica</name>
    <dbReference type="NCBI Taxonomy" id="43049"/>
    <lineage>
        <taxon>Eukaryota</taxon>
        <taxon>Fungi</taxon>
        <taxon>Dikarya</taxon>
        <taxon>Basidiomycota</taxon>
        <taxon>Ustilaginomycotina</taxon>
        <taxon>Exobasidiomycetes</taxon>
        <taxon>Tilletiales</taxon>
        <taxon>Tilletiaceae</taxon>
        <taxon>Tilletia</taxon>
    </lineage>
</organism>
<evidence type="ECO:0000256" key="1">
    <source>
        <dbReference type="ARBA" id="ARBA00023002"/>
    </source>
</evidence>
<accession>A0A177TAP4</accession>
<keyword evidence="1" id="KW-0560">Oxidoreductase</keyword>
<dbReference type="GO" id="GO:0016491">
    <property type="term" value="F:oxidoreductase activity"/>
    <property type="evidence" value="ECO:0007669"/>
    <property type="project" value="UniProtKB-KW"/>
</dbReference>
<comment type="caution">
    <text evidence="2">The sequence shown here is derived from an EMBL/GenBank/DDBJ whole genome shotgun (WGS) entry which is preliminary data.</text>
</comment>
<dbReference type="EMBL" id="LWDF02000180">
    <property type="protein sequence ID" value="KAE8254754.1"/>
    <property type="molecule type" value="Genomic_DNA"/>
</dbReference>
<protein>
    <recommendedName>
        <fullName evidence="4">Oxidoreductase AflY</fullName>
    </recommendedName>
</protein>
<keyword evidence="3" id="KW-1185">Reference proteome</keyword>
<sequence length="526" mass="58462">MTSASPTSPVQPRQLDVPRASSLRMFPGFTNAQAQAATKVLQKNHNDFHVFFNMKGFHNHLAHHVFAALALGAPVQHYPRIWNHALLNDLDPSFKLNQKPTHDNYSPITRANWKQSLNRATAYWAYLAFFEDEISENGVAETLEQFVFSEDTLSAPAHMLVRLFDGALHPFIHIGYGIEFGVDGIVAEGLAMAAITGASSTSLYPEGWFDKVHREEAAPNDSTSKQPTASSPRAGLSLFTLFAQLGADISLAPGTATKWEDESKFDATLRSSGSKIAAHMEKWLTTPADVENDVAAWGPKVAELAWVNTFLLGATTPPSQQSIKQDFFLMHTHNATLFLPAIFKALPGLSAKARAMLLHALARTTAYTWIARGRPVFYLTERLMKTEAMPYHPDHRGLNRTERIAQKASSSSGDEEEKELARPSAWYDVIAAASIHFDEHLVKAVRAQGYFSSWLADTPTGALHLQENELQQEGEEKVWKGQLGEVDGSAFLKTAGQMMKSQTWDADLKRQMRWTQDAIGFEQAWR</sequence>
<proteinExistence type="predicted"/>
<dbReference type="Pfam" id="PF14027">
    <property type="entry name" value="Questin_oxidase"/>
    <property type="match status" value="1"/>
</dbReference>